<evidence type="ECO:0000256" key="3">
    <source>
        <dbReference type="ARBA" id="ARBA00010441"/>
    </source>
</evidence>
<evidence type="ECO:0000256" key="1">
    <source>
        <dbReference type="ARBA" id="ARBA00004141"/>
    </source>
</evidence>
<reference evidence="12 13" key="1">
    <citation type="submission" date="2019-03" db="EMBL/GenBank/DDBJ databases">
        <title>Genomic Encyclopedia of Type Strains, Phase IV (KMG-IV): sequencing the most valuable type-strain genomes for metagenomic binning, comparative biology and taxonomic classification.</title>
        <authorList>
            <person name="Goeker M."/>
        </authorList>
    </citation>
    <scope>NUCLEOTIDE SEQUENCE [LARGE SCALE GENOMIC DNA]</scope>
    <source>
        <strain evidence="12 13">DSM 19345</strain>
    </source>
</reference>
<evidence type="ECO:0000256" key="8">
    <source>
        <dbReference type="ARBA" id="ARBA00023136"/>
    </source>
</evidence>
<dbReference type="FunFam" id="1.20.120.1760:FF:000033">
    <property type="entry name" value="CDP-alcohol phosphatidyltransferase"/>
    <property type="match status" value="1"/>
</dbReference>
<dbReference type="InterPro" id="IPR000462">
    <property type="entry name" value="CDP-OH_P_trans"/>
</dbReference>
<gene>
    <name evidence="12" type="ORF">EDC22_102126</name>
</gene>
<keyword evidence="6 11" id="KW-1133">Transmembrane helix</keyword>
<keyword evidence="10" id="KW-1208">Phospholipid metabolism</keyword>
<evidence type="ECO:0000256" key="7">
    <source>
        <dbReference type="ARBA" id="ARBA00023098"/>
    </source>
</evidence>
<dbReference type="Gene3D" id="1.20.120.1760">
    <property type="match status" value="1"/>
</dbReference>
<comment type="subcellular location">
    <subcellularLocation>
        <location evidence="1">Membrane</location>
        <topology evidence="1">Multi-pass membrane protein</topology>
    </subcellularLocation>
</comment>
<dbReference type="GO" id="GO:0016020">
    <property type="term" value="C:membrane"/>
    <property type="evidence" value="ECO:0007669"/>
    <property type="project" value="UniProtKB-SubCell"/>
</dbReference>
<comment type="caution">
    <text evidence="12">The sequence shown here is derived from an EMBL/GenBank/DDBJ whole genome shotgun (WGS) entry which is preliminary data.</text>
</comment>
<evidence type="ECO:0000256" key="11">
    <source>
        <dbReference type="SAM" id="Phobius"/>
    </source>
</evidence>
<keyword evidence="7" id="KW-0443">Lipid metabolism</keyword>
<organism evidence="12 13">
    <name type="scientific">Tepidamorphus gemmatus</name>
    <dbReference type="NCBI Taxonomy" id="747076"/>
    <lineage>
        <taxon>Bacteria</taxon>
        <taxon>Pseudomonadati</taxon>
        <taxon>Pseudomonadota</taxon>
        <taxon>Alphaproteobacteria</taxon>
        <taxon>Hyphomicrobiales</taxon>
        <taxon>Tepidamorphaceae</taxon>
        <taxon>Tepidamorphus</taxon>
    </lineage>
</organism>
<evidence type="ECO:0000313" key="12">
    <source>
        <dbReference type="EMBL" id="TCT12441.1"/>
    </source>
</evidence>
<dbReference type="GO" id="GO:0016780">
    <property type="term" value="F:phosphotransferase activity, for other substituted phosphate groups"/>
    <property type="evidence" value="ECO:0007669"/>
    <property type="project" value="InterPro"/>
</dbReference>
<keyword evidence="4" id="KW-0444">Lipid biosynthesis</keyword>
<dbReference type="Pfam" id="PF01066">
    <property type="entry name" value="CDP-OH_P_transf"/>
    <property type="match status" value="1"/>
</dbReference>
<proteinExistence type="inferred from homology"/>
<feature type="transmembrane region" description="Helical" evidence="11">
    <location>
        <begin position="39"/>
        <end position="59"/>
    </location>
</feature>
<evidence type="ECO:0000256" key="10">
    <source>
        <dbReference type="ARBA" id="ARBA00023264"/>
    </source>
</evidence>
<dbReference type="InterPro" id="IPR043130">
    <property type="entry name" value="CDP-OH_PTrfase_TM_dom"/>
</dbReference>
<protein>
    <submittedName>
        <fullName evidence="12">Cardiolipin synthase</fullName>
    </submittedName>
</protein>
<dbReference type="PANTHER" id="PTHR14269">
    <property type="entry name" value="CDP-DIACYLGLYCEROL--GLYCEROL-3-PHOSPHATE 3-PHOSPHATIDYLTRANSFERASE-RELATED"/>
    <property type="match status" value="1"/>
</dbReference>
<dbReference type="GO" id="GO:0046474">
    <property type="term" value="P:glycerophospholipid biosynthetic process"/>
    <property type="evidence" value="ECO:0007669"/>
    <property type="project" value="TreeGrafter"/>
</dbReference>
<dbReference type="AlphaFoldDB" id="A0A4R3MFT7"/>
<keyword evidence="5 11" id="KW-0812">Transmembrane</keyword>
<evidence type="ECO:0000256" key="2">
    <source>
        <dbReference type="ARBA" id="ARBA00005189"/>
    </source>
</evidence>
<evidence type="ECO:0000256" key="4">
    <source>
        <dbReference type="ARBA" id="ARBA00022516"/>
    </source>
</evidence>
<evidence type="ECO:0000256" key="6">
    <source>
        <dbReference type="ARBA" id="ARBA00022989"/>
    </source>
</evidence>
<sequence>MHGCCSPIEPGRIAPAAIEFVRFHSLRDVGGNSGASLNIPNLITILRLLLVPAVVYLIVTGEILVAFWLFAVAGLSDAVDGFLAKRYGWVTDLGAYLDPLADKALLVSIFVALGILGALPVWLVFLVVSRDLFIVCGVLLSWMLEKPVAMAPLMVSKANTTGQILLAATVLADLGFQLDLAHIRAALVALVGLLTVVSAAAYLVNWIRHMAGGQTTERIHQRGGQQ</sequence>
<comment type="similarity">
    <text evidence="3">Belongs to the CDP-alcohol phosphatidyltransferase class-I family.</text>
</comment>
<feature type="transmembrane region" description="Helical" evidence="11">
    <location>
        <begin position="104"/>
        <end position="125"/>
    </location>
</feature>
<dbReference type="EMBL" id="SMAK01000002">
    <property type="protein sequence ID" value="TCT12441.1"/>
    <property type="molecule type" value="Genomic_DNA"/>
</dbReference>
<evidence type="ECO:0000256" key="5">
    <source>
        <dbReference type="ARBA" id="ARBA00022692"/>
    </source>
</evidence>
<accession>A0A4R3MFT7</accession>
<evidence type="ECO:0000313" key="13">
    <source>
        <dbReference type="Proteomes" id="UP000295678"/>
    </source>
</evidence>
<name>A0A4R3MFT7_9HYPH</name>
<feature type="transmembrane region" description="Helical" evidence="11">
    <location>
        <begin position="183"/>
        <end position="204"/>
    </location>
</feature>
<dbReference type="PANTHER" id="PTHR14269:SF62">
    <property type="entry name" value="CDP-DIACYLGLYCEROL--GLYCEROL-3-PHOSPHATE 3-PHOSPHATIDYLTRANSFERASE 1, CHLOROPLASTIC"/>
    <property type="match status" value="1"/>
</dbReference>
<keyword evidence="13" id="KW-1185">Reference proteome</keyword>
<evidence type="ECO:0000256" key="9">
    <source>
        <dbReference type="ARBA" id="ARBA00023209"/>
    </source>
</evidence>
<keyword evidence="8 11" id="KW-0472">Membrane</keyword>
<dbReference type="Proteomes" id="UP000295678">
    <property type="component" value="Unassembled WGS sequence"/>
</dbReference>
<keyword evidence="9" id="KW-0594">Phospholipid biosynthesis</keyword>
<comment type="pathway">
    <text evidence="2">Lipid metabolism.</text>
</comment>
<dbReference type="InterPro" id="IPR050324">
    <property type="entry name" value="CDP-alcohol_PTase-I"/>
</dbReference>
<feature type="transmembrane region" description="Helical" evidence="11">
    <location>
        <begin position="132"/>
        <end position="155"/>
    </location>
</feature>